<feature type="domain" description="Ubiquitin-like" evidence="16">
    <location>
        <begin position="466"/>
        <end position="544"/>
    </location>
</feature>
<dbReference type="PANTHER" id="PTHR10383">
    <property type="entry name" value="SERINE INCORPORATOR"/>
    <property type="match status" value="1"/>
</dbReference>
<dbReference type="GO" id="GO:0005634">
    <property type="term" value="C:nucleus"/>
    <property type="evidence" value="ECO:0007669"/>
    <property type="project" value="UniProtKB-SubCell"/>
</dbReference>
<keyword evidence="11" id="KW-0539">Nucleus</keyword>
<dbReference type="CDD" id="cd14382">
    <property type="entry name" value="UBA2_RAD23_plant"/>
    <property type="match status" value="1"/>
</dbReference>
<dbReference type="SMART" id="SM00165">
    <property type="entry name" value="UBA"/>
    <property type="match status" value="2"/>
</dbReference>
<keyword evidence="9 13" id="KW-0472">Membrane</keyword>
<comment type="similarity">
    <text evidence="3">Belongs to the TDE1 family.</text>
</comment>
<organism evidence="17 18">
    <name type="scientific">Arabidopsis arenosa</name>
    <name type="common">Sand rock-cress</name>
    <name type="synonym">Cardaminopsis arenosa</name>
    <dbReference type="NCBI Taxonomy" id="38785"/>
    <lineage>
        <taxon>Eukaryota</taxon>
        <taxon>Viridiplantae</taxon>
        <taxon>Streptophyta</taxon>
        <taxon>Embryophyta</taxon>
        <taxon>Tracheophyta</taxon>
        <taxon>Spermatophyta</taxon>
        <taxon>Magnoliopsida</taxon>
        <taxon>eudicotyledons</taxon>
        <taxon>Gunneridae</taxon>
        <taxon>Pentapetalae</taxon>
        <taxon>rosids</taxon>
        <taxon>malvids</taxon>
        <taxon>Brassicales</taxon>
        <taxon>Brassicaceae</taxon>
        <taxon>Camelineae</taxon>
        <taxon>Arabidopsis</taxon>
    </lineage>
</organism>
<feature type="domain" description="UBA" evidence="15">
    <location>
        <begin position="783"/>
        <end position="823"/>
    </location>
</feature>
<evidence type="ECO:0000313" key="18">
    <source>
        <dbReference type="Proteomes" id="UP000682877"/>
    </source>
</evidence>
<dbReference type="PROSITE" id="PS50030">
    <property type="entry name" value="UBA"/>
    <property type="match status" value="2"/>
</dbReference>
<dbReference type="NCBIfam" id="TIGR00601">
    <property type="entry name" value="rad23"/>
    <property type="match status" value="1"/>
</dbReference>
<gene>
    <name evidence="17" type="ORF">AARE701A_LOCUS1324</name>
</gene>
<dbReference type="InterPro" id="IPR029071">
    <property type="entry name" value="Ubiquitin-like_domsf"/>
</dbReference>
<dbReference type="Pfam" id="PF03348">
    <property type="entry name" value="Serinc"/>
    <property type="match status" value="1"/>
</dbReference>
<feature type="transmembrane region" description="Helical" evidence="13">
    <location>
        <begin position="116"/>
        <end position="135"/>
    </location>
</feature>
<keyword evidence="7" id="KW-0227">DNA damage</keyword>
<feature type="transmembrane region" description="Helical" evidence="13">
    <location>
        <begin position="147"/>
        <end position="167"/>
    </location>
</feature>
<evidence type="ECO:0000256" key="13">
    <source>
        <dbReference type="SAM" id="Phobius"/>
    </source>
</evidence>
<dbReference type="AlphaFoldDB" id="A0A8S1ZJS0"/>
<feature type="transmembrane region" description="Helical" evidence="13">
    <location>
        <begin position="278"/>
        <end position="300"/>
    </location>
</feature>
<dbReference type="CDD" id="cd14379">
    <property type="entry name" value="UBA1_Rad23_plant"/>
    <property type="match status" value="1"/>
</dbReference>
<feature type="domain" description="UBA" evidence="15">
    <location>
        <begin position="605"/>
        <end position="648"/>
    </location>
</feature>
<feature type="transmembrane region" description="Helical" evidence="13">
    <location>
        <begin position="383"/>
        <end position="407"/>
    </location>
</feature>
<dbReference type="InterPro" id="IPR015940">
    <property type="entry name" value="UBA"/>
</dbReference>
<evidence type="ECO:0000256" key="9">
    <source>
        <dbReference type="ARBA" id="ARBA00023136"/>
    </source>
</evidence>
<keyword evidence="6" id="KW-0677">Repeat</keyword>
<comment type="similarity">
    <text evidence="4">Belongs to the RAD23 family.</text>
</comment>
<dbReference type="GO" id="GO:0016020">
    <property type="term" value="C:membrane"/>
    <property type="evidence" value="ECO:0007669"/>
    <property type="project" value="UniProtKB-SubCell"/>
</dbReference>
<accession>A0A8S1ZJS0</accession>
<dbReference type="InterPro" id="IPR036353">
    <property type="entry name" value="XPC-bd_sf"/>
</dbReference>
<feature type="transmembrane region" description="Helical" evidence="13">
    <location>
        <begin position="79"/>
        <end position="101"/>
    </location>
</feature>
<dbReference type="InterPro" id="IPR009060">
    <property type="entry name" value="UBA-like_sf"/>
</dbReference>
<dbReference type="Pfam" id="PF09280">
    <property type="entry name" value="XPC-binding"/>
    <property type="match status" value="1"/>
</dbReference>
<dbReference type="InterPro" id="IPR004806">
    <property type="entry name" value="Rad23"/>
</dbReference>
<dbReference type="InterPro" id="IPR015360">
    <property type="entry name" value="XPC-bd"/>
</dbReference>
<dbReference type="SUPFAM" id="SSF54236">
    <property type="entry name" value="Ubiquitin-like"/>
    <property type="match status" value="1"/>
</dbReference>
<evidence type="ECO:0000259" key="16">
    <source>
        <dbReference type="PROSITE" id="PS50053"/>
    </source>
</evidence>
<dbReference type="Gene3D" id="3.10.20.90">
    <property type="entry name" value="Phosphatidylinositol 3-kinase Catalytic Subunit, Chain A, domain 1"/>
    <property type="match status" value="1"/>
</dbReference>
<feature type="transmembrane region" description="Helical" evidence="13">
    <location>
        <begin position="31"/>
        <end position="49"/>
    </location>
</feature>
<dbReference type="FunFam" id="1.10.8.10:FF:000002">
    <property type="entry name" value="UV excision repair protein RAD23 homolog"/>
    <property type="match status" value="1"/>
</dbReference>
<dbReference type="GO" id="GO:0070628">
    <property type="term" value="F:proteasome binding"/>
    <property type="evidence" value="ECO:0007669"/>
    <property type="project" value="UniProtKB-ARBA"/>
</dbReference>
<evidence type="ECO:0000256" key="6">
    <source>
        <dbReference type="ARBA" id="ARBA00022737"/>
    </source>
</evidence>
<keyword evidence="10" id="KW-0234">DNA repair</keyword>
<dbReference type="SMART" id="SM00727">
    <property type="entry name" value="STI1"/>
    <property type="match status" value="1"/>
</dbReference>
<proteinExistence type="inferred from homology"/>
<feature type="compositionally biased region" description="Polar residues" evidence="12">
    <location>
        <begin position="575"/>
        <end position="597"/>
    </location>
</feature>
<reference evidence="17" key="1">
    <citation type="submission" date="2021-01" db="EMBL/GenBank/DDBJ databases">
        <authorList>
            <person name="Bezrukov I."/>
        </authorList>
    </citation>
    <scope>NUCLEOTIDE SEQUENCE</scope>
</reference>
<sequence>MFAASCLASCCAACACDACRTVVSGISRRSARIAYCGLFALSLIVSWILREVAAPLMEKLPWINHFHKTPDREWFETDAVLRVSLGNFLFFSILSVMMIGVKNQKDPRDGIHHGGWMMKIICWCILVILMFFLPNEIISFYESMSKFGAGFFLLVQVVLLLDFVHGWNDTWVGYDEQFWYAALLVVSLVCYLATFVFSGLLFHWFTPSGHDCGLNTFFIIMTLIFVFVFAVVVLHPAVGGSILPASVISLYCMYLCYSGLASEPRDFECNGLHKHSKAVSTGTMTIGLLTTVLSVVYSAVRAGSSTTLLSPPDSPRAEKPLLPIDGKAEEKEEKENKKPVSYSYAFFHIIFSLASMYSAMLLTGWSTSVGESGKLVDVGWPSVWVRVVTSWATAGLFIWSLVAPILFPDQRKGQGSVSRAMHVGLLLPRFKIRNAMLIATVTLFFAPSPDFADAAGNIFKSKIVGMKLTVKTLKGSHFEIRVQPTDTIMAVKKNIEDSQSKDNYPCGQQLLIHNGKVLKDETTLVENKVTEEGFLVVMLSKSKTASSAGPSSTQPTSTTTSTISSTTLAAPSIAVPSSNSTPVQEQPAAQSDTYGQAASTLVSGSSVEQMVQQIMEMGGGSWDKETVTRALRAAYNNPERAVDYLYSGIPETVAIPATNLSGVGSGAELTAPPASGGPNSSPLDLFPQEAVSDAGGGDLGTLEFLRGNDQFQQLRSMVNSNPQILQPMLQELGKQNPQLLRLIQENQAEFLQLLNEPYEGSDGDMDIFDQPEQEMPHAVNVTPEEQEAIQRLEAMGFDRALVIEAFLACDRNEEMAANYLLEHSADFED</sequence>
<dbReference type="Gene3D" id="1.10.10.540">
    <property type="entry name" value="XPC-binding domain"/>
    <property type="match status" value="1"/>
</dbReference>
<feature type="transmembrane region" description="Helical" evidence="13">
    <location>
        <begin position="179"/>
        <end position="202"/>
    </location>
</feature>
<protein>
    <recommendedName>
        <fullName evidence="19">Ubiquitin receptor RAD23</fullName>
    </recommendedName>
</protein>
<evidence type="ECO:0000256" key="5">
    <source>
        <dbReference type="ARBA" id="ARBA00022692"/>
    </source>
</evidence>
<evidence type="ECO:0000256" key="4">
    <source>
        <dbReference type="ARBA" id="ARBA00009878"/>
    </source>
</evidence>
<evidence type="ECO:0000256" key="14">
    <source>
        <dbReference type="SAM" id="SignalP"/>
    </source>
</evidence>
<feature type="region of interest" description="Disordered" evidence="12">
    <location>
        <begin position="545"/>
        <end position="564"/>
    </location>
</feature>
<keyword evidence="8 13" id="KW-1133">Transmembrane helix</keyword>
<evidence type="ECO:0000256" key="10">
    <source>
        <dbReference type="ARBA" id="ARBA00023204"/>
    </source>
</evidence>
<dbReference type="SUPFAM" id="SSF101238">
    <property type="entry name" value="XPC-binding domain"/>
    <property type="match status" value="1"/>
</dbReference>
<dbReference type="GO" id="GO:0043161">
    <property type="term" value="P:proteasome-mediated ubiquitin-dependent protein catabolic process"/>
    <property type="evidence" value="ECO:0007669"/>
    <property type="project" value="InterPro"/>
</dbReference>
<dbReference type="GO" id="GO:0031593">
    <property type="term" value="F:polyubiquitin modification-dependent protein binding"/>
    <property type="evidence" value="ECO:0007669"/>
    <property type="project" value="UniProtKB-ARBA"/>
</dbReference>
<keyword evidence="18" id="KW-1185">Reference proteome</keyword>
<dbReference type="CDD" id="cd01805">
    <property type="entry name" value="Ubl_Rad23"/>
    <property type="match status" value="1"/>
</dbReference>
<dbReference type="FunFam" id="1.10.8.10:FF:000003">
    <property type="entry name" value="UV excision repair protein RAD23 homolog"/>
    <property type="match status" value="1"/>
</dbReference>
<dbReference type="Proteomes" id="UP000682877">
    <property type="component" value="Chromosome 1"/>
</dbReference>
<dbReference type="InterPro" id="IPR006636">
    <property type="entry name" value="STI1_HS-bd"/>
</dbReference>
<dbReference type="FunFam" id="1.10.10.540:FF:000001">
    <property type="entry name" value="UV excision repair protein RAD23 B"/>
    <property type="match status" value="1"/>
</dbReference>
<dbReference type="EMBL" id="LR999451">
    <property type="protein sequence ID" value="CAE5957634.1"/>
    <property type="molecule type" value="Genomic_DNA"/>
</dbReference>
<feature type="transmembrane region" description="Helical" evidence="13">
    <location>
        <begin position="214"/>
        <end position="234"/>
    </location>
</feature>
<evidence type="ECO:0000256" key="7">
    <source>
        <dbReference type="ARBA" id="ARBA00022763"/>
    </source>
</evidence>
<evidence type="ECO:0000256" key="3">
    <source>
        <dbReference type="ARBA" id="ARBA00006665"/>
    </source>
</evidence>
<evidence type="ECO:0000313" key="17">
    <source>
        <dbReference type="EMBL" id="CAE5957634.1"/>
    </source>
</evidence>
<dbReference type="InterPro" id="IPR000626">
    <property type="entry name" value="Ubiquitin-like_dom"/>
</dbReference>
<comment type="subcellular location">
    <subcellularLocation>
        <location evidence="2">Membrane</location>
        <topology evidence="2">Multi-pass membrane protein</topology>
    </subcellularLocation>
    <subcellularLocation>
        <location evidence="1">Nucleus</location>
    </subcellularLocation>
</comment>
<name>A0A8S1ZJS0_ARAAE</name>
<dbReference type="GO" id="GO:0006289">
    <property type="term" value="P:nucleotide-excision repair"/>
    <property type="evidence" value="ECO:0007669"/>
    <property type="project" value="InterPro"/>
</dbReference>
<dbReference type="PROSITE" id="PS50053">
    <property type="entry name" value="UBIQUITIN_2"/>
    <property type="match status" value="1"/>
</dbReference>
<evidence type="ECO:0008006" key="19">
    <source>
        <dbReference type="Google" id="ProtNLM"/>
    </source>
</evidence>
<evidence type="ECO:0000256" key="2">
    <source>
        <dbReference type="ARBA" id="ARBA00004141"/>
    </source>
</evidence>
<dbReference type="InterPro" id="IPR005016">
    <property type="entry name" value="TDE1/TMS"/>
</dbReference>
<feature type="chain" id="PRO_5035771721" description="Ubiquitin receptor RAD23" evidence="14">
    <location>
        <begin position="19"/>
        <end position="829"/>
    </location>
</feature>
<dbReference type="PANTHER" id="PTHR10383:SF54">
    <property type="entry name" value="SERINC-DOMAIN CONTAINING SERINE AND SPHINGOLIPID BIOSYNTHESIS PROTEIN"/>
    <property type="match status" value="1"/>
</dbReference>
<feature type="transmembrane region" description="Helical" evidence="13">
    <location>
        <begin position="342"/>
        <end position="362"/>
    </location>
</feature>
<evidence type="ECO:0000256" key="8">
    <source>
        <dbReference type="ARBA" id="ARBA00022989"/>
    </source>
</evidence>
<evidence type="ECO:0000259" key="15">
    <source>
        <dbReference type="PROSITE" id="PS50030"/>
    </source>
</evidence>
<dbReference type="GO" id="GO:0003684">
    <property type="term" value="F:damaged DNA binding"/>
    <property type="evidence" value="ECO:0007669"/>
    <property type="project" value="InterPro"/>
</dbReference>
<keyword evidence="5 13" id="KW-0812">Transmembrane</keyword>
<dbReference type="Gene3D" id="1.10.8.10">
    <property type="entry name" value="DNA helicase RuvA subunit, C-terminal domain"/>
    <property type="match status" value="2"/>
</dbReference>
<dbReference type="PRINTS" id="PR01839">
    <property type="entry name" value="RAD23PROTEIN"/>
</dbReference>
<feature type="signal peptide" evidence="14">
    <location>
        <begin position="1"/>
        <end position="18"/>
    </location>
</feature>
<evidence type="ECO:0000256" key="11">
    <source>
        <dbReference type="ARBA" id="ARBA00023242"/>
    </source>
</evidence>
<feature type="transmembrane region" description="Helical" evidence="13">
    <location>
        <begin position="240"/>
        <end position="257"/>
    </location>
</feature>
<dbReference type="GO" id="GO:0005737">
    <property type="term" value="C:cytoplasm"/>
    <property type="evidence" value="ECO:0007669"/>
    <property type="project" value="UniProtKB-ARBA"/>
</dbReference>
<dbReference type="SUPFAM" id="SSF46934">
    <property type="entry name" value="UBA-like"/>
    <property type="match status" value="2"/>
</dbReference>
<keyword evidence="14" id="KW-0732">Signal</keyword>
<feature type="region of interest" description="Disordered" evidence="12">
    <location>
        <begin position="573"/>
        <end position="597"/>
    </location>
</feature>
<dbReference type="Pfam" id="PF00240">
    <property type="entry name" value="ubiquitin"/>
    <property type="match status" value="1"/>
</dbReference>
<dbReference type="FunFam" id="3.10.20.90:FF:000069">
    <property type="entry name" value="UV excision repair protein RAD23"/>
    <property type="match status" value="1"/>
</dbReference>
<dbReference type="SMART" id="SM00213">
    <property type="entry name" value="UBQ"/>
    <property type="match status" value="1"/>
</dbReference>
<dbReference type="Pfam" id="PF00627">
    <property type="entry name" value="UBA"/>
    <property type="match status" value="2"/>
</dbReference>
<evidence type="ECO:0000256" key="1">
    <source>
        <dbReference type="ARBA" id="ARBA00004123"/>
    </source>
</evidence>
<feature type="region of interest" description="Disordered" evidence="12">
    <location>
        <begin position="305"/>
        <end position="334"/>
    </location>
</feature>
<evidence type="ECO:0000256" key="12">
    <source>
        <dbReference type="SAM" id="MobiDB-lite"/>
    </source>
</evidence>